<gene>
    <name evidence="2" type="ORF">LF923_0008015</name>
</gene>
<dbReference type="AlphaFoldDB" id="A0AB39IKM5"/>
<reference evidence="2" key="1">
    <citation type="submission" date="2024-07" db="EMBL/GenBank/DDBJ databases">
        <authorList>
            <person name="Pedron J."/>
        </authorList>
    </citation>
    <scope>NUCLEOTIDE SEQUENCE</scope>
    <source>
        <strain evidence="2">A642-S2-A17</strain>
    </source>
</reference>
<organism evidence="2">
    <name type="scientific">Dickeya oryzae</name>
    <dbReference type="NCBI Taxonomy" id="1240404"/>
    <lineage>
        <taxon>Bacteria</taxon>
        <taxon>Pseudomonadati</taxon>
        <taxon>Pseudomonadota</taxon>
        <taxon>Gammaproteobacteria</taxon>
        <taxon>Enterobacterales</taxon>
        <taxon>Pectobacteriaceae</taxon>
        <taxon>Dickeya</taxon>
    </lineage>
</organism>
<feature type="transmembrane region" description="Helical" evidence="1">
    <location>
        <begin position="237"/>
        <end position="259"/>
    </location>
</feature>
<dbReference type="RefSeq" id="WP_368679010.1">
    <property type="nucleotide sequence ID" value="NZ_CP162411.1"/>
</dbReference>
<keyword evidence="1" id="KW-0472">Membrane</keyword>
<name>A0AB39IKM5_9GAMM</name>
<feature type="transmembrane region" description="Helical" evidence="1">
    <location>
        <begin position="286"/>
        <end position="308"/>
    </location>
</feature>
<evidence type="ECO:0000256" key="1">
    <source>
        <dbReference type="SAM" id="Phobius"/>
    </source>
</evidence>
<keyword evidence="1" id="KW-1133">Transmembrane helix</keyword>
<protein>
    <submittedName>
        <fullName evidence="2">Uncharacterized protein</fullName>
    </submittedName>
</protein>
<sequence length="336" mass="39249">MAVPEYQLVYFRHDVQTFIKDGLYKAGIPNLAQFGKVELQSDGIDDEARQVNFRYDASVPFARFNSPLPQVDNHQIHWIIYGIKPHILDAGHVIELMLKSDLDNLVYSTTKNKLLNPLIASTSRKTIHTFMESEAHQDMLEANRRGKSGDILREALNRGFTTTYLDEALTSLKRVVTAIQRWSVIKWAIMSSLIIYLLMPIYTAFNHHWQQDTQRIYMTPFSRWGNQQELWDSLQSIAHYCGLFIIVMSLIISTTGYIWRRNWIKLRLDRHLVRWSIDKGILRNQWCISLILISVFTSALLIFNPIWITHDGLLFGKYPFSEQISWMLKTLSLWAK</sequence>
<evidence type="ECO:0000313" key="2">
    <source>
        <dbReference type="EMBL" id="XDL16170.1"/>
    </source>
</evidence>
<feature type="transmembrane region" description="Helical" evidence="1">
    <location>
        <begin position="184"/>
        <end position="205"/>
    </location>
</feature>
<accession>A0AB39IKM5</accession>
<proteinExistence type="predicted"/>
<keyword evidence="1" id="KW-0812">Transmembrane</keyword>
<dbReference type="EMBL" id="CP162411">
    <property type="protein sequence ID" value="XDL16170.1"/>
    <property type="molecule type" value="Genomic_DNA"/>
</dbReference>